<dbReference type="Pfam" id="PF14441">
    <property type="entry name" value="OTT_1508_deam"/>
    <property type="match status" value="1"/>
</dbReference>
<feature type="compositionally biased region" description="Basic and acidic residues" evidence="1">
    <location>
        <begin position="533"/>
        <end position="543"/>
    </location>
</feature>
<reference evidence="2 3" key="1">
    <citation type="submission" date="2023-08" db="EMBL/GenBank/DDBJ databases">
        <authorList>
            <person name="Palmer J.M."/>
        </authorList>
    </citation>
    <scope>NUCLEOTIDE SEQUENCE [LARGE SCALE GENOMIC DNA]</scope>
    <source>
        <strain evidence="2 3">TWF481</strain>
    </source>
</reference>
<evidence type="ECO:0000256" key="1">
    <source>
        <dbReference type="SAM" id="MobiDB-lite"/>
    </source>
</evidence>
<protein>
    <submittedName>
        <fullName evidence="2">Uncharacterized protein</fullName>
    </submittedName>
</protein>
<keyword evidence="3" id="KW-1185">Reference proteome</keyword>
<name>A0AAV9WED9_9PEZI</name>
<feature type="region of interest" description="Disordered" evidence="1">
    <location>
        <begin position="840"/>
        <end position="906"/>
    </location>
</feature>
<comment type="caution">
    <text evidence="2">The sequence shown here is derived from an EMBL/GenBank/DDBJ whole genome shotgun (WGS) entry which is preliminary data.</text>
</comment>
<dbReference type="AlphaFoldDB" id="A0AAV9WED9"/>
<organism evidence="2 3">
    <name type="scientific">Arthrobotrys musiformis</name>
    <dbReference type="NCBI Taxonomy" id="47236"/>
    <lineage>
        <taxon>Eukaryota</taxon>
        <taxon>Fungi</taxon>
        <taxon>Dikarya</taxon>
        <taxon>Ascomycota</taxon>
        <taxon>Pezizomycotina</taxon>
        <taxon>Orbiliomycetes</taxon>
        <taxon>Orbiliales</taxon>
        <taxon>Orbiliaceae</taxon>
        <taxon>Arthrobotrys</taxon>
    </lineage>
</organism>
<gene>
    <name evidence="2" type="ORF">TWF481_007661</name>
</gene>
<feature type="compositionally biased region" description="Acidic residues" evidence="1">
    <location>
        <begin position="562"/>
        <end position="615"/>
    </location>
</feature>
<evidence type="ECO:0000313" key="3">
    <source>
        <dbReference type="Proteomes" id="UP001370758"/>
    </source>
</evidence>
<dbReference type="EMBL" id="JAVHJL010000004">
    <property type="protein sequence ID" value="KAK6505769.1"/>
    <property type="molecule type" value="Genomic_DNA"/>
</dbReference>
<feature type="region of interest" description="Disordered" evidence="1">
    <location>
        <begin position="493"/>
        <end position="615"/>
    </location>
</feature>
<feature type="compositionally biased region" description="Polar residues" evidence="1">
    <location>
        <begin position="507"/>
        <end position="527"/>
    </location>
</feature>
<evidence type="ECO:0000313" key="2">
    <source>
        <dbReference type="EMBL" id="KAK6505769.1"/>
    </source>
</evidence>
<feature type="compositionally biased region" description="Low complexity" evidence="1">
    <location>
        <begin position="847"/>
        <end position="885"/>
    </location>
</feature>
<dbReference type="Proteomes" id="UP001370758">
    <property type="component" value="Unassembled WGS sequence"/>
</dbReference>
<proteinExistence type="predicted"/>
<sequence length="928" mass="104429">MDPQKTTPNLSEQRYLTCCSILTNLRNDVSPHKLWGEHDRVNGPKEARRRGKKFFMQRLLDQLATLLVANPGDCVALALVRITTDTITMAASHDALRGVVWREGDTKAWDMEDVAELEAEQARTTNRIKSHGEKIFKHLRRHHTTDSMDEDTRQDIRRDLLTEQTIYSLNKIQARSKGILRQISKLRRIDLEQYELSEPEIKDSAYDVRSLLIDRECESEAADDLRSIFLGVERENENLGRRGREVVEYLNAHPKLSTNLDSREKFLIWHELFLWLFERVDQGIEYCIEFRDRQVPSQRKDTEGLDMLREMVTELEHFLATILEVVLKSSVFRTWVYIMQQILDGRGEPRRGPVVINTPYGLSTESLDQFVSSPDSSTWDSDVEAILGSQTSSQSFGEGWINRISSAISLVPGSSAVRKRKFAAEDNQSGDEEEPDGGCGSLKRFLGESLASAWGMIGLTNGPDAVENATSIRFPDGASSSSSRAVFDVPSDLYSGTHQKEGEGESKGQQTSCIGESSGDNTSSEASAKTGRRIPEESGEPLRSRYWHRGNGNQYGDKDDIQSEEDEGELPEYEGGNDESGDEESDENGDSDDEESDDDESDDDEEEEEDLEDLDFIFLKDPEKDEDDPENTLFRRVFALVYHRLIVPSIFQIPTLERCTLNHKFELNVVSPVERTHIPFKTEPLEDTLNALFSSQYDFRTPSEIEDMLDTFIEDLQSPETIPSEVRRRKLFDHAREDHTTAAPQHPELIMLEHLLRKKSHRTRSYIGTSKPPCAVCESVLDRYWRTPRIDARKGRGRVCISEIPKGLPEGDRRCAFDAIMGFAKTVAAREYSHRRRLQNLSDRAASGSGSDYDSCSGSGSNSSSSPGSDPDSSSGPSSGSLDSGIANRRSLQEPGPPDEMGLDTEVAQRLAVKRETLGRSDASEDDA</sequence>
<dbReference type="InterPro" id="IPR027796">
    <property type="entry name" value="OTT_1508_deam-like"/>
</dbReference>
<accession>A0AAV9WED9</accession>